<dbReference type="Proteomes" id="UP000032141">
    <property type="component" value="Chromosome C8"/>
</dbReference>
<dbReference type="PANTHER" id="PTHR36769:SF2">
    <property type="entry name" value="GENOME ASSEMBLY, CHROMOSOME: A09"/>
    <property type="match status" value="1"/>
</dbReference>
<dbReference type="InterPro" id="IPR019034">
    <property type="entry name" value="UPF0390"/>
</dbReference>
<evidence type="ECO:0000313" key="2">
    <source>
        <dbReference type="EnsemblPlants" id="Bo8g081040.1"/>
    </source>
</evidence>
<dbReference type="PANTHER" id="PTHR36769">
    <property type="entry name" value="2,3-BISPHOSPHOGLYCERATE-DEPENDENT PHOSPHOGLYCERATE MUTASE"/>
    <property type="match status" value="1"/>
</dbReference>
<dbReference type="STRING" id="109376.A0A0D3DS96"/>
<name>A0A0D3DS96_BRAOL</name>
<dbReference type="AlphaFoldDB" id="A0A0D3DS96"/>
<evidence type="ECO:0000256" key="1">
    <source>
        <dbReference type="SAM" id="MobiDB-lite"/>
    </source>
</evidence>
<evidence type="ECO:0000313" key="3">
    <source>
        <dbReference type="Proteomes" id="UP000032141"/>
    </source>
</evidence>
<dbReference type="Gramene" id="Bo8g081040.1">
    <property type="protein sequence ID" value="Bo8g081040.1"/>
    <property type="gene ID" value="Bo8g081040"/>
</dbReference>
<feature type="compositionally biased region" description="Basic residues" evidence="1">
    <location>
        <begin position="42"/>
        <end position="67"/>
    </location>
</feature>
<protein>
    <submittedName>
        <fullName evidence="2">Uncharacterized protein</fullName>
    </submittedName>
</protein>
<reference evidence="2" key="2">
    <citation type="submission" date="2015-03" db="UniProtKB">
        <authorList>
            <consortium name="EnsemblPlants"/>
        </authorList>
    </citation>
    <scope>IDENTIFICATION</scope>
</reference>
<dbReference type="EnsemblPlants" id="Bo8g081040.1">
    <property type="protein sequence ID" value="Bo8g081040.1"/>
    <property type="gene ID" value="Bo8g081040"/>
</dbReference>
<reference evidence="2 3" key="1">
    <citation type="journal article" date="2014" name="Genome Biol.">
        <title>Transcriptome and methylome profiling reveals relics of genome dominance in the mesopolyploid Brassica oleracea.</title>
        <authorList>
            <person name="Parkin I.A."/>
            <person name="Koh C."/>
            <person name="Tang H."/>
            <person name="Robinson S.J."/>
            <person name="Kagale S."/>
            <person name="Clarke W.E."/>
            <person name="Town C.D."/>
            <person name="Nixon J."/>
            <person name="Krishnakumar V."/>
            <person name="Bidwell S.L."/>
            <person name="Denoeud F."/>
            <person name="Belcram H."/>
            <person name="Links M.G."/>
            <person name="Just J."/>
            <person name="Clarke C."/>
            <person name="Bender T."/>
            <person name="Huebert T."/>
            <person name="Mason A.S."/>
            <person name="Pires J.C."/>
            <person name="Barker G."/>
            <person name="Moore J."/>
            <person name="Walley P.G."/>
            <person name="Manoli S."/>
            <person name="Batley J."/>
            <person name="Edwards D."/>
            <person name="Nelson M.N."/>
            <person name="Wang X."/>
            <person name="Paterson A.H."/>
            <person name="King G."/>
            <person name="Bancroft I."/>
            <person name="Chalhoub B."/>
            <person name="Sharpe A.G."/>
        </authorList>
    </citation>
    <scope>NUCLEOTIDE SEQUENCE</scope>
    <source>
        <strain evidence="2 3">cv. TO1000</strain>
    </source>
</reference>
<keyword evidence="3" id="KW-1185">Reference proteome</keyword>
<dbReference type="Pfam" id="PF09495">
    <property type="entry name" value="DUF2462"/>
    <property type="match status" value="1"/>
</dbReference>
<sequence length="121" mass="13915">ECAVFNYIKTLDYIESKTLETRVGREDQRRRMTQKSNQFKGQQKKKTVAPNRHGKAIQTRKGRRYMKPSKTTKELDTDRELTKFINRCNEVKAANAACKEGGQLNILKAESHAEPSKKSAK</sequence>
<organism evidence="2 3">
    <name type="scientific">Brassica oleracea var. oleracea</name>
    <dbReference type="NCBI Taxonomy" id="109376"/>
    <lineage>
        <taxon>Eukaryota</taxon>
        <taxon>Viridiplantae</taxon>
        <taxon>Streptophyta</taxon>
        <taxon>Embryophyta</taxon>
        <taxon>Tracheophyta</taxon>
        <taxon>Spermatophyta</taxon>
        <taxon>Magnoliopsida</taxon>
        <taxon>eudicotyledons</taxon>
        <taxon>Gunneridae</taxon>
        <taxon>Pentapetalae</taxon>
        <taxon>rosids</taxon>
        <taxon>malvids</taxon>
        <taxon>Brassicales</taxon>
        <taxon>Brassicaceae</taxon>
        <taxon>Brassiceae</taxon>
        <taxon>Brassica</taxon>
    </lineage>
</organism>
<dbReference type="OMA" id="CNETKAA"/>
<dbReference type="eggNOG" id="ENOG502S41D">
    <property type="taxonomic scope" value="Eukaryota"/>
</dbReference>
<proteinExistence type="predicted"/>
<dbReference type="HOGENOM" id="CLU_165861_0_0_1"/>
<feature type="region of interest" description="Disordered" evidence="1">
    <location>
        <begin position="22"/>
        <end position="75"/>
    </location>
</feature>
<accession>A0A0D3DS96</accession>